<dbReference type="RefSeq" id="WP_067568099.1">
    <property type="nucleotide sequence ID" value="NZ_LN999835.1"/>
</dbReference>
<dbReference type="STRING" id="1778263.TPER_HE00491"/>
<proteinExistence type="predicted"/>
<keyword evidence="2" id="KW-1185">Reference proteome</keyword>
<evidence type="ECO:0000313" key="1">
    <source>
        <dbReference type="EMBL" id="CUX97400.1"/>
    </source>
</evidence>
<dbReference type="Proteomes" id="UP000095477">
    <property type="component" value="Chromosome I"/>
</dbReference>
<accession>A0A143WUG4</accession>
<reference evidence="2" key="1">
    <citation type="submission" date="2016-01" db="EMBL/GenBank/DDBJ databases">
        <authorList>
            <person name="Husnik F."/>
        </authorList>
    </citation>
    <scope>NUCLEOTIDE SEQUENCE [LARGE SCALE GENOMIC DNA]</scope>
</reference>
<sequence length="65" mass="7381">MLNNITHILTYEQQQKAVERIQALMARGMSSSKAIIQVARELRANHTGEMVFTHCNHKEDADTSL</sequence>
<dbReference type="EMBL" id="LN999835">
    <property type="protein sequence ID" value="CUX97400.1"/>
    <property type="molecule type" value="Genomic_DNA"/>
</dbReference>
<dbReference type="Pfam" id="PF03701">
    <property type="entry name" value="UPF0181"/>
    <property type="match status" value="1"/>
</dbReference>
<dbReference type="NCBIfam" id="NF003476">
    <property type="entry name" value="PRK05114.1"/>
    <property type="match status" value="1"/>
</dbReference>
<dbReference type="OrthoDB" id="6522084at2"/>
<organism evidence="1 2">
    <name type="scientific">Candidatus Hoaglandella endobia</name>
    <dbReference type="NCBI Taxonomy" id="1778263"/>
    <lineage>
        <taxon>Bacteria</taxon>
        <taxon>Pseudomonadati</taxon>
        <taxon>Pseudomonadota</taxon>
        <taxon>Gammaproteobacteria</taxon>
        <taxon>Enterobacterales</taxon>
        <taxon>Enterobacteriaceae</taxon>
        <taxon>Candidatus Hoaglandella</taxon>
    </lineage>
</organism>
<evidence type="ECO:0000313" key="2">
    <source>
        <dbReference type="Proteomes" id="UP000095477"/>
    </source>
</evidence>
<dbReference type="InterPro" id="IPR005371">
    <property type="entry name" value="UPF0181"/>
</dbReference>
<protein>
    <submittedName>
        <fullName evidence="1">Uncharacterized protein</fullName>
    </submittedName>
</protein>
<dbReference type="KEGG" id="hed:TPER_HE00491"/>
<gene>
    <name evidence="1" type="ORF">TPER_HE00491</name>
</gene>
<name>A0A143WUG4_9ENTR</name>
<dbReference type="AlphaFoldDB" id="A0A143WUG4"/>